<dbReference type="InterPro" id="IPR001841">
    <property type="entry name" value="Znf_RING"/>
</dbReference>
<dbReference type="InterPro" id="IPR000315">
    <property type="entry name" value="Znf_B-box"/>
</dbReference>
<accession>A0A8D2J6C8</accession>
<feature type="compositionally biased region" description="Basic and acidic residues" evidence="8">
    <location>
        <begin position="168"/>
        <end position="186"/>
    </location>
</feature>
<keyword evidence="2" id="KW-0528">Neurotoxin</keyword>
<evidence type="ECO:0000256" key="1">
    <source>
        <dbReference type="ARBA" id="ARBA00009651"/>
    </source>
</evidence>
<comment type="function">
    <text evidence="6">Neurotoxin that produces dose-dependent hypolocomotion and hyperalgesia in mice. May directly act on the central nervous system, as it is 6500-fold more potent when administered intracerebroventricularly than intraperitoneal.</text>
</comment>
<dbReference type="SMART" id="SM00449">
    <property type="entry name" value="SPRY"/>
    <property type="match status" value="1"/>
</dbReference>
<dbReference type="PROSITE" id="PS50188">
    <property type="entry name" value="B302_SPRY"/>
    <property type="match status" value="1"/>
</dbReference>
<dbReference type="PANTHER" id="PTHR24103">
    <property type="entry name" value="E3 UBIQUITIN-PROTEIN LIGASE TRIM"/>
    <property type="match status" value="1"/>
</dbReference>
<feature type="region of interest" description="Disordered" evidence="8">
    <location>
        <begin position="168"/>
        <end position="188"/>
    </location>
</feature>
<dbReference type="Gene3D" id="3.30.160.60">
    <property type="entry name" value="Classic Zinc Finger"/>
    <property type="match status" value="1"/>
</dbReference>
<dbReference type="InterPro" id="IPR003877">
    <property type="entry name" value="SPRY_dom"/>
</dbReference>
<dbReference type="Ensembl" id="ENSVKKT00000009397.1">
    <property type="protein sequence ID" value="ENSVKKP00000009165.1"/>
    <property type="gene ID" value="ENSVKKG00000006495.1"/>
</dbReference>
<dbReference type="SUPFAM" id="SSF49899">
    <property type="entry name" value="Concanavalin A-like lectins/glucanases"/>
    <property type="match status" value="1"/>
</dbReference>
<reference evidence="12" key="2">
    <citation type="submission" date="2025-09" db="UniProtKB">
        <authorList>
            <consortium name="Ensembl"/>
        </authorList>
    </citation>
    <scope>IDENTIFICATION</scope>
</reference>
<dbReference type="InterPro" id="IPR017907">
    <property type="entry name" value="Znf_RING_CS"/>
</dbReference>
<evidence type="ECO:0000256" key="7">
    <source>
        <dbReference type="PROSITE-ProRule" id="PRU00024"/>
    </source>
</evidence>
<keyword evidence="13" id="KW-1185">Reference proteome</keyword>
<feature type="domain" description="B30.2/SPRY" evidence="11">
    <location>
        <begin position="244"/>
        <end position="441"/>
    </location>
</feature>
<dbReference type="Pfam" id="PF00643">
    <property type="entry name" value="zf-B_box"/>
    <property type="match status" value="1"/>
</dbReference>
<dbReference type="InterPro" id="IPR043136">
    <property type="entry name" value="B30.2/SPRY_sf"/>
</dbReference>
<dbReference type="PROSITE" id="PS50089">
    <property type="entry name" value="ZF_RING_2"/>
    <property type="match status" value="1"/>
</dbReference>
<evidence type="ECO:0000256" key="2">
    <source>
        <dbReference type="ARBA" id="ARBA00022699"/>
    </source>
</evidence>
<reference evidence="12" key="1">
    <citation type="submission" date="2025-08" db="UniProtKB">
        <authorList>
            <consortium name="Ensembl"/>
        </authorList>
    </citation>
    <scope>IDENTIFICATION</scope>
</reference>
<dbReference type="InterPro" id="IPR006574">
    <property type="entry name" value="PRY"/>
</dbReference>
<dbReference type="InterPro" id="IPR001870">
    <property type="entry name" value="B30.2/SPRY"/>
</dbReference>
<evidence type="ECO:0000256" key="4">
    <source>
        <dbReference type="ARBA" id="ARBA00022771"/>
    </source>
</evidence>
<dbReference type="PRINTS" id="PR01407">
    <property type="entry name" value="BUTYPHLNCDUF"/>
</dbReference>
<keyword evidence="5" id="KW-0862">Zinc</keyword>
<organism evidence="12 13">
    <name type="scientific">Varanus komodoensis</name>
    <name type="common">Komodo dragon</name>
    <dbReference type="NCBI Taxonomy" id="61221"/>
    <lineage>
        <taxon>Eukaryota</taxon>
        <taxon>Metazoa</taxon>
        <taxon>Chordata</taxon>
        <taxon>Craniata</taxon>
        <taxon>Vertebrata</taxon>
        <taxon>Euteleostomi</taxon>
        <taxon>Lepidosauria</taxon>
        <taxon>Squamata</taxon>
        <taxon>Bifurcata</taxon>
        <taxon>Unidentata</taxon>
        <taxon>Episquamata</taxon>
        <taxon>Toxicofera</taxon>
        <taxon>Anguimorpha</taxon>
        <taxon>Paleoanguimorpha</taxon>
        <taxon>Varanoidea</taxon>
        <taxon>Varanidae</taxon>
        <taxon>Varanus</taxon>
    </lineage>
</organism>
<evidence type="ECO:0000313" key="13">
    <source>
        <dbReference type="Proteomes" id="UP000694545"/>
    </source>
</evidence>
<evidence type="ECO:0000256" key="3">
    <source>
        <dbReference type="ARBA" id="ARBA00022723"/>
    </source>
</evidence>
<dbReference type="OMA" id="WDLANIS"/>
<dbReference type="SMART" id="SM00589">
    <property type="entry name" value="PRY"/>
    <property type="match status" value="1"/>
</dbReference>
<dbReference type="Pfam" id="PF13765">
    <property type="entry name" value="PRY"/>
    <property type="match status" value="1"/>
</dbReference>
<comment type="similarity">
    <text evidence="1">Belongs to the ohanin/vespryn family.</text>
</comment>
<dbReference type="SUPFAM" id="SSF57845">
    <property type="entry name" value="B-box zinc-binding domain"/>
    <property type="match status" value="1"/>
</dbReference>
<protein>
    <submittedName>
        <fullName evidence="12">Uncharacterized protein</fullName>
    </submittedName>
</protein>
<dbReference type="SMART" id="SM00336">
    <property type="entry name" value="BBOX"/>
    <property type="match status" value="1"/>
</dbReference>
<keyword evidence="3" id="KW-0479">Metal-binding</keyword>
<evidence type="ECO:0000259" key="10">
    <source>
        <dbReference type="PROSITE" id="PS50119"/>
    </source>
</evidence>
<feature type="domain" description="B box-type" evidence="10">
    <location>
        <begin position="89"/>
        <end position="130"/>
    </location>
</feature>
<evidence type="ECO:0000256" key="6">
    <source>
        <dbReference type="ARBA" id="ARBA00034460"/>
    </source>
</evidence>
<dbReference type="CDD" id="cd12888">
    <property type="entry name" value="SPRY_PRY_TRIM7_like"/>
    <property type="match status" value="1"/>
</dbReference>
<feature type="domain" description="RING-type" evidence="9">
    <location>
        <begin position="16"/>
        <end position="60"/>
    </location>
</feature>
<dbReference type="InterPro" id="IPR013320">
    <property type="entry name" value="ConA-like_dom_sf"/>
</dbReference>
<dbReference type="InterPro" id="IPR003879">
    <property type="entry name" value="Butyrophylin_SPRY"/>
</dbReference>
<dbReference type="Gene3D" id="3.30.40.10">
    <property type="entry name" value="Zinc/RING finger domain, C3HC4 (zinc finger)"/>
    <property type="match status" value="1"/>
</dbReference>
<evidence type="ECO:0000259" key="9">
    <source>
        <dbReference type="PROSITE" id="PS50089"/>
    </source>
</evidence>
<dbReference type="SMART" id="SM00184">
    <property type="entry name" value="RING"/>
    <property type="match status" value="1"/>
</dbReference>
<evidence type="ECO:0000256" key="8">
    <source>
        <dbReference type="SAM" id="MobiDB-lite"/>
    </source>
</evidence>
<dbReference type="SUPFAM" id="SSF57850">
    <property type="entry name" value="RING/U-box"/>
    <property type="match status" value="1"/>
</dbReference>
<keyword evidence="2" id="KW-0800">Toxin</keyword>
<sequence length="468" mass="52505">MASHPTVGDLKQDALCPQCKGYLKDPVLMECGHNFCRDCISSYYQKWNKKSTPVQCPVCSKPLKDGKLRPNEQLGNIIEKLKHLPPTLGKDYLCPKHKKKMDLFCAEDVEPVCFLCKHSPEHKLHTLLPPEDVAEQYKSVCASVVRLGAFKGPCLLNTLLFVKRNKPGREKHLTSERGKKPQKDSRVGQQEVKQMLAKSQLILRDQCSSDHRPLCLYLSECPQPARWQADNLLEIQGSICKIWGSSAHGLPLNTASGKLFVADVTLKPETAHPQLVISKDCKSVRMGEVYRSLPRNPERFDEWPFVLGAEGFVSGRHFWEVAVAREDAWGVGVARMSVARAGDIDFSPEQGFWAVGKWEGNYTAYNPPFYTALTLHRVPKRIRVSLNCDGGWVTFFDADTALPVFTYSASFSGETIFPFFYVHGSARLRKGLPPHFGVAPGGRDPPFMWPSLSRPELQGWEQCDTGCS</sequence>
<dbReference type="AlphaFoldDB" id="A0A8D2J6C8"/>
<dbReference type="PROSITE" id="PS50119">
    <property type="entry name" value="ZF_BBOX"/>
    <property type="match status" value="1"/>
</dbReference>
<dbReference type="InterPro" id="IPR050143">
    <property type="entry name" value="TRIM/RBCC"/>
</dbReference>
<dbReference type="GO" id="GO:0008270">
    <property type="term" value="F:zinc ion binding"/>
    <property type="evidence" value="ECO:0007669"/>
    <property type="project" value="UniProtKB-KW"/>
</dbReference>
<dbReference type="PROSITE" id="PS00518">
    <property type="entry name" value="ZF_RING_1"/>
    <property type="match status" value="1"/>
</dbReference>
<dbReference type="Gene3D" id="2.60.120.920">
    <property type="match status" value="1"/>
</dbReference>
<evidence type="ECO:0000313" key="12">
    <source>
        <dbReference type="Ensembl" id="ENSVKKP00000009165.1"/>
    </source>
</evidence>
<name>A0A8D2J6C8_VARKO</name>
<evidence type="ECO:0000259" key="11">
    <source>
        <dbReference type="PROSITE" id="PS50188"/>
    </source>
</evidence>
<evidence type="ECO:0000256" key="5">
    <source>
        <dbReference type="ARBA" id="ARBA00022833"/>
    </source>
</evidence>
<dbReference type="InterPro" id="IPR013083">
    <property type="entry name" value="Znf_RING/FYVE/PHD"/>
</dbReference>
<dbReference type="FunFam" id="2.60.120.920:FF:000004">
    <property type="entry name" value="Butyrophilin subfamily 1 member A1"/>
    <property type="match status" value="1"/>
</dbReference>
<proteinExistence type="inferred from homology"/>
<dbReference type="Proteomes" id="UP000694545">
    <property type="component" value="Unplaced"/>
</dbReference>
<keyword evidence="4 7" id="KW-0863">Zinc-finger</keyword>
<dbReference type="Pfam" id="PF15227">
    <property type="entry name" value="zf-C3HC4_4"/>
    <property type="match status" value="1"/>
</dbReference>
<dbReference type="Pfam" id="PF00622">
    <property type="entry name" value="SPRY"/>
    <property type="match status" value="1"/>
</dbReference>